<evidence type="ECO:0000313" key="2">
    <source>
        <dbReference type="Proteomes" id="UP000228952"/>
    </source>
</evidence>
<accession>A0A2M7W1A0</accession>
<organism evidence="1 2">
    <name type="scientific">Candidatus Dojkabacteria bacterium CG_4_10_14_0_2_um_filter_Dojkabacteria_WS6_41_15</name>
    <dbReference type="NCBI Taxonomy" id="2014249"/>
    <lineage>
        <taxon>Bacteria</taxon>
        <taxon>Candidatus Dojkabacteria</taxon>
    </lineage>
</organism>
<sequence length="300" mass="32777">MFDNLENLGGDSEDSLARLMQDARENGLQIQTIPGNHSIGGGRSIFVFVTHPRQDGDVQLAYYEVEDTYYELGEHTVDCSLAGEGFQCESGERTILTGQNPGAECHSIITFPTAGGTPNMAMNFQASSYMLANGGKTSQSVEITIGAASVSLNLDDFELIDDSALEAVETDSGAEVGAEDDIVFDIDEKGLHLVESSRCQEEIVQDIDLTSALFFDEVRNTRKYHLEGLAHPIAVTCFRYASHTLITLRYQGTKIKVDFPVPTSEGLLDIEEMVGYALQDGNLPMFAVPKVVDLQRHLAQ</sequence>
<dbReference type="AlphaFoldDB" id="A0A2M7W1A0"/>
<reference evidence="2" key="1">
    <citation type="submission" date="2017-09" db="EMBL/GenBank/DDBJ databases">
        <title>Depth-based differentiation of microbial function through sediment-hosted aquifers and enrichment of novel symbionts in the deep terrestrial subsurface.</title>
        <authorList>
            <person name="Probst A.J."/>
            <person name="Ladd B."/>
            <person name="Jarett J.K."/>
            <person name="Geller-Mcgrath D.E."/>
            <person name="Sieber C.M.K."/>
            <person name="Emerson J.B."/>
            <person name="Anantharaman K."/>
            <person name="Thomas B.C."/>
            <person name="Malmstrom R."/>
            <person name="Stieglmeier M."/>
            <person name="Klingl A."/>
            <person name="Woyke T."/>
            <person name="Ryan C.M."/>
            <person name="Banfield J.F."/>
        </authorList>
    </citation>
    <scope>NUCLEOTIDE SEQUENCE [LARGE SCALE GENOMIC DNA]</scope>
</reference>
<name>A0A2M7W1A0_9BACT</name>
<gene>
    <name evidence="1" type="ORF">COX64_03860</name>
</gene>
<protein>
    <submittedName>
        <fullName evidence="1">Uncharacterized protein</fullName>
    </submittedName>
</protein>
<dbReference type="Proteomes" id="UP000228952">
    <property type="component" value="Unassembled WGS sequence"/>
</dbReference>
<proteinExistence type="predicted"/>
<dbReference type="EMBL" id="PFQB01000098">
    <property type="protein sequence ID" value="PJA13055.1"/>
    <property type="molecule type" value="Genomic_DNA"/>
</dbReference>
<comment type="caution">
    <text evidence="1">The sequence shown here is derived from an EMBL/GenBank/DDBJ whole genome shotgun (WGS) entry which is preliminary data.</text>
</comment>
<evidence type="ECO:0000313" key="1">
    <source>
        <dbReference type="EMBL" id="PJA13055.1"/>
    </source>
</evidence>